<dbReference type="RefSeq" id="WP_255133669.1">
    <property type="nucleotide sequence ID" value="NZ_JANDBC010000001.1"/>
</dbReference>
<dbReference type="Proteomes" id="UP001139125">
    <property type="component" value="Unassembled WGS sequence"/>
</dbReference>
<reference evidence="1" key="1">
    <citation type="submission" date="2022-06" db="EMBL/GenBank/DDBJ databases">
        <title>Gracilimonas sp. CAU 1638 isolated from sea sediment.</title>
        <authorList>
            <person name="Kim W."/>
        </authorList>
    </citation>
    <scope>NUCLEOTIDE SEQUENCE</scope>
    <source>
        <strain evidence="1">CAU 1638</strain>
    </source>
</reference>
<name>A0A9X2REI7_9BACT</name>
<dbReference type="AlphaFoldDB" id="A0A9X2REI7"/>
<gene>
    <name evidence="1" type="ORF">NM125_05635</name>
</gene>
<evidence type="ECO:0000313" key="1">
    <source>
        <dbReference type="EMBL" id="MCP9291057.1"/>
    </source>
</evidence>
<dbReference type="EMBL" id="JANDBC010000001">
    <property type="protein sequence ID" value="MCP9291057.1"/>
    <property type="molecule type" value="Genomic_DNA"/>
</dbReference>
<keyword evidence="2" id="KW-1185">Reference proteome</keyword>
<evidence type="ECO:0000313" key="2">
    <source>
        <dbReference type="Proteomes" id="UP001139125"/>
    </source>
</evidence>
<accession>A0A9X2REI7</accession>
<evidence type="ECO:0008006" key="3">
    <source>
        <dbReference type="Google" id="ProtNLM"/>
    </source>
</evidence>
<organism evidence="1 2">
    <name type="scientific">Gracilimonas sediminicola</name>
    <dbReference type="NCBI Taxonomy" id="2952158"/>
    <lineage>
        <taxon>Bacteria</taxon>
        <taxon>Pseudomonadati</taxon>
        <taxon>Balneolota</taxon>
        <taxon>Balneolia</taxon>
        <taxon>Balneolales</taxon>
        <taxon>Balneolaceae</taxon>
        <taxon>Gracilimonas</taxon>
    </lineage>
</organism>
<protein>
    <recommendedName>
        <fullName evidence="3">Addiction module component</fullName>
    </recommendedName>
</protein>
<comment type="caution">
    <text evidence="1">The sequence shown here is derived from an EMBL/GenBank/DDBJ whole genome shotgun (WGS) entry which is preliminary data.</text>
</comment>
<proteinExistence type="predicted"/>
<sequence>MATQEKDKKLEIINFVSETNDSGLINAIHEFLQDFTRHGDFWEDLSDNEKTKIEEGLEDIREGRITPHEEVKEKYGL</sequence>